<sequence length="387" mass="43682">MPYLELAGFGSVALIRKFDFRNDLISALVERWRPETHTFHLPCGECTVTLEDVALQLGLQSTGVPLLKVSPSPNDAESKFMGLKFSWLKANFEHLSINATEHELGSTILAMLYCELCQTTKPDTVDIGECLRLEIAAVIPSSAYIHSHLWCINAPIINFHTVEWYNGDRVLWQFGSIHYISNPPMQVGKIHLINKRGKHGNNWGVVHWKYIVVWDDRMARRPQMDISSDLQPSLKYIQWYSSMGKPYLLGGQSTVVPPHMHRLGPCELVPDIRANPKLEPDPKPEPEPKPQPEPERSLTHSADSSYHLKLQYSTPPRSYPSQYGTPPGSSSSTAPGAYDFSSMFHTPPPATEEDVDRQNHSHSVNVDPRRNIPLGPHHQTINFRGFL</sequence>
<dbReference type="InterPro" id="IPR019557">
    <property type="entry name" value="AminoTfrase-like_pln_mobile"/>
</dbReference>
<protein>
    <recommendedName>
        <fullName evidence="2">Aminotransferase-like plant mobile domain-containing protein</fullName>
    </recommendedName>
</protein>
<dbReference type="OrthoDB" id="1937804at2759"/>
<keyword evidence="4" id="KW-1185">Reference proteome</keyword>
<dbReference type="PANTHER" id="PTHR46033:SF8">
    <property type="entry name" value="PROTEIN MAINTENANCE OF MERISTEMS-LIKE"/>
    <property type="match status" value="1"/>
</dbReference>
<dbReference type="AlphaFoldDB" id="A0A8J5YY59"/>
<dbReference type="EMBL" id="JAHUZN010000003">
    <property type="protein sequence ID" value="KAG8498813.1"/>
    <property type="molecule type" value="Genomic_DNA"/>
</dbReference>
<feature type="region of interest" description="Disordered" evidence="1">
    <location>
        <begin position="272"/>
        <end position="377"/>
    </location>
</feature>
<reference evidence="3 4" key="1">
    <citation type="journal article" date="2021" name="bioRxiv">
        <title>The Gossypium anomalum genome as a resource for cotton improvement and evolutionary analysis of hybrid incompatibility.</title>
        <authorList>
            <person name="Grover C.E."/>
            <person name="Yuan D."/>
            <person name="Arick M.A."/>
            <person name="Miller E.R."/>
            <person name="Hu G."/>
            <person name="Peterson D.G."/>
            <person name="Wendel J.F."/>
            <person name="Udall J.A."/>
        </authorList>
    </citation>
    <scope>NUCLEOTIDE SEQUENCE [LARGE SCALE GENOMIC DNA]</scope>
    <source>
        <strain evidence="3">JFW-Udall</strain>
        <tissue evidence="3">Leaf</tissue>
    </source>
</reference>
<name>A0A8J5YY59_9ROSI</name>
<feature type="compositionally biased region" description="Low complexity" evidence="1">
    <location>
        <begin position="319"/>
        <end position="338"/>
    </location>
</feature>
<evidence type="ECO:0000313" key="3">
    <source>
        <dbReference type="EMBL" id="KAG8498813.1"/>
    </source>
</evidence>
<proteinExistence type="predicted"/>
<comment type="caution">
    <text evidence="3">The sequence shown here is derived from an EMBL/GenBank/DDBJ whole genome shotgun (WGS) entry which is preliminary data.</text>
</comment>
<accession>A0A8J5YY59</accession>
<gene>
    <name evidence="3" type="ORF">CXB51_005111</name>
</gene>
<dbReference type="Proteomes" id="UP000701853">
    <property type="component" value="Chromosome 3"/>
</dbReference>
<evidence type="ECO:0000256" key="1">
    <source>
        <dbReference type="SAM" id="MobiDB-lite"/>
    </source>
</evidence>
<dbReference type="PANTHER" id="PTHR46033">
    <property type="entry name" value="PROTEIN MAIN-LIKE 2"/>
    <property type="match status" value="1"/>
</dbReference>
<feature type="domain" description="Aminotransferase-like plant mobile" evidence="2">
    <location>
        <begin position="8"/>
        <end position="83"/>
    </location>
</feature>
<dbReference type="Pfam" id="PF10536">
    <property type="entry name" value="PMD"/>
    <property type="match status" value="1"/>
</dbReference>
<organism evidence="3 4">
    <name type="scientific">Gossypium anomalum</name>
    <dbReference type="NCBI Taxonomy" id="47600"/>
    <lineage>
        <taxon>Eukaryota</taxon>
        <taxon>Viridiplantae</taxon>
        <taxon>Streptophyta</taxon>
        <taxon>Embryophyta</taxon>
        <taxon>Tracheophyta</taxon>
        <taxon>Spermatophyta</taxon>
        <taxon>Magnoliopsida</taxon>
        <taxon>eudicotyledons</taxon>
        <taxon>Gunneridae</taxon>
        <taxon>Pentapetalae</taxon>
        <taxon>rosids</taxon>
        <taxon>malvids</taxon>
        <taxon>Malvales</taxon>
        <taxon>Malvaceae</taxon>
        <taxon>Malvoideae</taxon>
        <taxon>Gossypium</taxon>
    </lineage>
</organism>
<dbReference type="InterPro" id="IPR044824">
    <property type="entry name" value="MAIN-like"/>
</dbReference>
<evidence type="ECO:0000313" key="4">
    <source>
        <dbReference type="Proteomes" id="UP000701853"/>
    </source>
</evidence>
<feature type="compositionally biased region" description="Basic and acidic residues" evidence="1">
    <location>
        <begin position="274"/>
        <end position="298"/>
    </location>
</feature>
<dbReference type="GO" id="GO:0010073">
    <property type="term" value="P:meristem maintenance"/>
    <property type="evidence" value="ECO:0007669"/>
    <property type="project" value="InterPro"/>
</dbReference>
<evidence type="ECO:0000259" key="2">
    <source>
        <dbReference type="Pfam" id="PF10536"/>
    </source>
</evidence>